<protein>
    <submittedName>
        <fullName evidence="2">Uncharacterized protein</fullName>
    </submittedName>
</protein>
<dbReference type="EMBL" id="JAFBCL010000001">
    <property type="protein sequence ID" value="MBM7809636.1"/>
    <property type="molecule type" value="Genomic_DNA"/>
</dbReference>
<keyword evidence="3" id="KW-1185">Reference proteome</keyword>
<dbReference type="RefSeq" id="WP_204840728.1">
    <property type="nucleotide sequence ID" value="NZ_JAFBCL010000001.1"/>
</dbReference>
<evidence type="ECO:0000313" key="2">
    <source>
        <dbReference type="EMBL" id="MBM7809636.1"/>
    </source>
</evidence>
<reference evidence="2 3" key="1">
    <citation type="submission" date="2021-01" db="EMBL/GenBank/DDBJ databases">
        <title>Sequencing the genomes of 1000 actinobacteria strains.</title>
        <authorList>
            <person name="Klenk H.-P."/>
        </authorList>
    </citation>
    <scope>NUCLEOTIDE SEQUENCE [LARGE SCALE GENOMIC DNA]</scope>
    <source>
        <strain evidence="2 3">DSM 44581</strain>
    </source>
</reference>
<feature type="region of interest" description="Disordered" evidence="1">
    <location>
        <begin position="93"/>
        <end position="121"/>
    </location>
</feature>
<comment type="caution">
    <text evidence="2">The sequence shown here is derived from an EMBL/GenBank/DDBJ whole genome shotgun (WGS) entry which is preliminary data.</text>
</comment>
<dbReference type="Proteomes" id="UP001195724">
    <property type="component" value="Unassembled WGS sequence"/>
</dbReference>
<gene>
    <name evidence="2" type="ORF">JOE68_000501</name>
</gene>
<name>A0ABS2S3J8_9PSEU</name>
<proteinExistence type="predicted"/>
<sequence>MHAAGSLRFTESVGTREEVWDRLGAKVRERVGARIGSLVEWWATDVSGRNAAVVLGTRAFVTVEPTVNAAGGPAHEIRALRLDESSFRRATVAAPAAGGPAAPPAAERAAPGSRPGAPAPALADRLGADMSGFLGNLPARAQQLLQEPFVDGHDDLWRDYYYFRSGSAGALGGAALSVWCYLADKRYVTFAAGVGNGYRQDTGPGSWQLTCWRAEVLGNAR</sequence>
<evidence type="ECO:0000256" key="1">
    <source>
        <dbReference type="SAM" id="MobiDB-lite"/>
    </source>
</evidence>
<organism evidence="2 3">
    <name type="scientific">Saccharothrix algeriensis</name>
    <dbReference type="NCBI Taxonomy" id="173560"/>
    <lineage>
        <taxon>Bacteria</taxon>
        <taxon>Bacillati</taxon>
        <taxon>Actinomycetota</taxon>
        <taxon>Actinomycetes</taxon>
        <taxon>Pseudonocardiales</taxon>
        <taxon>Pseudonocardiaceae</taxon>
        <taxon>Saccharothrix</taxon>
    </lineage>
</organism>
<evidence type="ECO:0000313" key="3">
    <source>
        <dbReference type="Proteomes" id="UP001195724"/>
    </source>
</evidence>
<accession>A0ABS2S3J8</accession>